<organism evidence="2">
    <name type="scientific">freshwater metagenome</name>
    <dbReference type="NCBI Taxonomy" id="449393"/>
    <lineage>
        <taxon>unclassified sequences</taxon>
        <taxon>metagenomes</taxon>
        <taxon>ecological metagenomes</taxon>
    </lineage>
</organism>
<dbReference type="AlphaFoldDB" id="A0A6J7S146"/>
<reference evidence="2" key="1">
    <citation type="submission" date="2020-05" db="EMBL/GenBank/DDBJ databases">
        <authorList>
            <person name="Chiriac C."/>
            <person name="Salcher M."/>
            <person name="Ghai R."/>
            <person name="Kavagutti S V."/>
        </authorList>
    </citation>
    <scope>NUCLEOTIDE SEQUENCE</scope>
</reference>
<feature type="compositionally biased region" description="Low complexity" evidence="1">
    <location>
        <begin position="27"/>
        <end position="46"/>
    </location>
</feature>
<feature type="compositionally biased region" description="Polar residues" evidence="1">
    <location>
        <begin position="58"/>
        <end position="71"/>
    </location>
</feature>
<protein>
    <submittedName>
        <fullName evidence="2">Unannotated protein</fullName>
    </submittedName>
</protein>
<name>A0A6J7S146_9ZZZZ</name>
<proteinExistence type="predicted"/>
<dbReference type="EMBL" id="CAFBPW010000098">
    <property type="protein sequence ID" value="CAB5034338.1"/>
    <property type="molecule type" value="Genomic_DNA"/>
</dbReference>
<gene>
    <name evidence="2" type="ORF">UFOPK4173_00966</name>
</gene>
<accession>A0A6J7S146</accession>
<evidence type="ECO:0000313" key="2">
    <source>
        <dbReference type="EMBL" id="CAB5034338.1"/>
    </source>
</evidence>
<sequence>MWVSNSAELDRQLARNCFWSATALLSSSAVSGERSPASCSSAAASSRHLTGELAATPRGSNETKSKASVSSEGKAAAAEVRNSRPDPPGPPGLMTSDPMRSDADPVDGWRMRASSVVGPEGLAGSMGTCSVAHSKPAAAARSSAQLVQLSGCCSEEGGSDFCAVELSVR</sequence>
<feature type="region of interest" description="Disordered" evidence="1">
    <location>
        <begin position="27"/>
        <end position="106"/>
    </location>
</feature>
<evidence type="ECO:0000256" key="1">
    <source>
        <dbReference type="SAM" id="MobiDB-lite"/>
    </source>
</evidence>